<proteinExistence type="predicted"/>
<organism evidence="1 2">
    <name type="scientific">Nitrosomonas nitrosa</name>
    <dbReference type="NCBI Taxonomy" id="52442"/>
    <lineage>
        <taxon>Bacteria</taxon>
        <taxon>Pseudomonadati</taxon>
        <taxon>Pseudomonadota</taxon>
        <taxon>Betaproteobacteria</taxon>
        <taxon>Nitrosomonadales</taxon>
        <taxon>Nitrosomonadaceae</taxon>
        <taxon>Nitrosomonas</taxon>
    </lineage>
</organism>
<gene>
    <name evidence="1" type="ORF">NMYAN_170044</name>
</gene>
<comment type="caution">
    <text evidence="1">The sequence shown here is derived from an EMBL/GenBank/DDBJ whole genome shotgun (WGS) entry which is preliminary data.</text>
</comment>
<sequence length="29" mass="3243">MPHDPTATAEQINDEPLKTFFTQALGQKI</sequence>
<evidence type="ECO:0000313" key="1">
    <source>
        <dbReference type="EMBL" id="CAE6499117.1"/>
    </source>
</evidence>
<name>A0A8H8YY96_9PROT</name>
<protein>
    <submittedName>
        <fullName evidence="1">Uncharacterized protein</fullName>
    </submittedName>
</protein>
<accession>A0A8H8YY96</accession>
<dbReference type="Proteomes" id="UP000601736">
    <property type="component" value="Unassembled WGS sequence"/>
</dbReference>
<evidence type="ECO:0000313" key="2">
    <source>
        <dbReference type="Proteomes" id="UP000601736"/>
    </source>
</evidence>
<reference evidence="1" key="1">
    <citation type="submission" date="2021-02" db="EMBL/GenBank/DDBJ databases">
        <authorList>
            <person name="Han P."/>
        </authorList>
    </citation>
    <scope>NUCLEOTIDE SEQUENCE</scope>
    <source>
        <strain evidence="1">Nitrosomonas nitrosa 18-3D</strain>
    </source>
</reference>
<dbReference type="EMBL" id="CAJNAP010000009">
    <property type="protein sequence ID" value="CAE6499117.1"/>
    <property type="molecule type" value="Genomic_DNA"/>
</dbReference>
<dbReference type="AlphaFoldDB" id="A0A8H8YY96"/>